<name>A0A4Y8D1R2_9HELO</name>
<gene>
    <name evidence="1" type="ORF">BOTCAL_0205g00090</name>
</gene>
<accession>A0A4Y8D1R2</accession>
<proteinExistence type="predicted"/>
<evidence type="ECO:0000313" key="1">
    <source>
        <dbReference type="EMBL" id="TEY58627.1"/>
    </source>
</evidence>
<sequence>MKFLIPPIFLRLPRYFHTVLARYSAESKSEKRSGEEYKYDEYDEGKIASSGSVGGTNGCVFVDVFINECSVDEERGAGYEDRCAV</sequence>
<dbReference type="Proteomes" id="UP000297299">
    <property type="component" value="Unassembled WGS sequence"/>
</dbReference>
<protein>
    <submittedName>
        <fullName evidence="1">Uncharacterized protein</fullName>
    </submittedName>
</protein>
<organism evidence="1 2">
    <name type="scientific">Botryotinia calthae</name>
    <dbReference type="NCBI Taxonomy" id="38488"/>
    <lineage>
        <taxon>Eukaryota</taxon>
        <taxon>Fungi</taxon>
        <taxon>Dikarya</taxon>
        <taxon>Ascomycota</taxon>
        <taxon>Pezizomycotina</taxon>
        <taxon>Leotiomycetes</taxon>
        <taxon>Helotiales</taxon>
        <taxon>Sclerotiniaceae</taxon>
        <taxon>Botryotinia</taxon>
    </lineage>
</organism>
<dbReference type="EMBL" id="PHWZ01000205">
    <property type="protein sequence ID" value="TEY58627.1"/>
    <property type="molecule type" value="Genomic_DNA"/>
</dbReference>
<comment type="caution">
    <text evidence="1">The sequence shown here is derived from an EMBL/GenBank/DDBJ whole genome shotgun (WGS) entry which is preliminary data.</text>
</comment>
<evidence type="ECO:0000313" key="2">
    <source>
        <dbReference type="Proteomes" id="UP000297299"/>
    </source>
</evidence>
<reference evidence="1 2" key="1">
    <citation type="submission" date="2017-11" db="EMBL/GenBank/DDBJ databases">
        <title>Comparative genomics of Botrytis spp.</title>
        <authorList>
            <person name="Valero-Jimenez C.A."/>
            <person name="Tapia P."/>
            <person name="Veloso J."/>
            <person name="Silva-Moreno E."/>
            <person name="Staats M."/>
            <person name="Valdes J.H."/>
            <person name="Van Kan J.A.L."/>
        </authorList>
    </citation>
    <scope>NUCLEOTIDE SEQUENCE [LARGE SCALE GENOMIC DNA]</scope>
    <source>
        <strain evidence="1 2">MUCL2830</strain>
    </source>
</reference>
<dbReference type="AlphaFoldDB" id="A0A4Y8D1R2"/>
<keyword evidence="2" id="KW-1185">Reference proteome</keyword>